<comment type="caution">
    <text evidence="1">The sequence shown here is derived from an EMBL/GenBank/DDBJ whole genome shotgun (WGS) entry which is preliminary data.</text>
</comment>
<dbReference type="PATRIC" id="fig|1240687.3.peg.2053"/>
<sequence length="67" mass="8157">MQKGFQIGSKIEMRLNLWELLHFIRIYLEDTLSLFKMPNCFKIFLRSLLKVIVLFRDFEQVFCKILT</sequence>
<name>M6F6N2_9LEPT</name>
<dbReference type="AlphaFoldDB" id="M6F6N2"/>
<gene>
    <name evidence="1" type="ORF">LEP1GSC008_3960</name>
</gene>
<reference evidence="1 2" key="1">
    <citation type="submission" date="2013-01" db="EMBL/GenBank/DDBJ databases">
        <authorList>
            <person name="Harkins D.M."/>
            <person name="Durkin A.S."/>
            <person name="Brinkac L.M."/>
            <person name="Haft D.H."/>
            <person name="Selengut J.D."/>
            <person name="Sanka R."/>
            <person name="DePew J."/>
            <person name="Purushe J."/>
            <person name="Galloway R.L."/>
            <person name="Vinetz J.M."/>
            <person name="Sutton G.G."/>
            <person name="Nierman W.C."/>
            <person name="Fouts D.E."/>
        </authorList>
    </citation>
    <scope>NUCLEOTIDE SEQUENCE [LARGE SCALE GENOMIC DNA]</scope>
    <source>
        <strain evidence="1 2">Nikolaevo</strain>
    </source>
</reference>
<proteinExistence type="predicted"/>
<protein>
    <submittedName>
        <fullName evidence="1">Uncharacterized protein</fullName>
    </submittedName>
</protein>
<evidence type="ECO:0000313" key="1">
    <source>
        <dbReference type="EMBL" id="EMK24438.1"/>
    </source>
</evidence>
<evidence type="ECO:0000313" key="2">
    <source>
        <dbReference type="Proteomes" id="UP000011980"/>
    </source>
</evidence>
<dbReference type="Proteomes" id="UP000011980">
    <property type="component" value="Unassembled WGS sequence"/>
</dbReference>
<accession>M6F6N2</accession>
<organism evidence="1 2">
    <name type="scientific">Leptospira kirschneri serovar Bulgarica str. Nikolaevo</name>
    <dbReference type="NCBI Taxonomy" id="1240687"/>
    <lineage>
        <taxon>Bacteria</taxon>
        <taxon>Pseudomonadati</taxon>
        <taxon>Spirochaetota</taxon>
        <taxon>Spirochaetia</taxon>
        <taxon>Leptospirales</taxon>
        <taxon>Leptospiraceae</taxon>
        <taxon>Leptospira</taxon>
    </lineage>
</organism>
<dbReference type="EMBL" id="ANCE01000100">
    <property type="protein sequence ID" value="EMK24438.1"/>
    <property type="molecule type" value="Genomic_DNA"/>
</dbReference>